<keyword evidence="3" id="KW-1185">Reference proteome</keyword>
<gene>
    <name evidence="2" type="ORF">PGT21_032822</name>
</gene>
<accession>A0A5B0R2D6</accession>
<dbReference type="Proteomes" id="UP000324748">
    <property type="component" value="Unassembled WGS sequence"/>
</dbReference>
<name>A0A5B0R2D6_PUCGR</name>
<evidence type="ECO:0000256" key="1">
    <source>
        <dbReference type="SAM" id="MobiDB-lite"/>
    </source>
</evidence>
<comment type="caution">
    <text evidence="2">The sequence shown here is derived from an EMBL/GenBank/DDBJ whole genome shotgun (WGS) entry which is preliminary data.</text>
</comment>
<evidence type="ECO:0000313" key="3">
    <source>
        <dbReference type="Proteomes" id="UP000324748"/>
    </source>
</evidence>
<dbReference type="OrthoDB" id="10301270at2759"/>
<protein>
    <submittedName>
        <fullName evidence="2">Uncharacterized protein</fullName>
    </submittedName>
</protein>
<feature type="region of interest" description="Disordered" evidence="1">
    <location>
        <begin position="48"/>
        <end position="73"/>
    </location>
</feature>
<proteinExistence type="predicted"/>
<sequence length="230" mass="25715">MQNGRIVGRENGRSALTVARRSYTVGFVHQQTEYIKEASRAGHFLQLTPASLNPPNTKKNKKTEETERHCSMKPPSKPILLAVLLSTPAKHVRSFTCGNREQPVGGCAQETKDSQCGSSSRRPCPATSLTIAASLRPRPRRSRHPQNVHGLLVANHKLIADSAGILVDLFFFSAIFLESDVRFFYGWEKWYCVEDGRPTRLRFARHFLLSPQLHPAHHSCPLTTTCTQSA</sequence>
<reference evidence="2 3" key="1">
    <citation type="submission" date="2019-05" db="EMBL/GenBank/DDBJ databases">
        <title>Emergence of the Ug99 lineage of the wheat stem rust pathogen through somatic hybridization.</title>
        <authorList>
            <person name="Li F."/>
            <person name="Upadhyaya N.M."/>
            <person name="Sperschneider J."/>
            <person name="Matny O."/>
            <person name="Nguyen-Phuc H."/>
            <person name="Mago R."/>
            <person name="Raley C."/>
            <person name="Miller M.E."/>
            <person name="Silverstein K.A.T."/>
            <person name="Henningsen E."/>
            <person name="Hirsch C.D."/>
            <person name="Visser B."/>
            <person name="Pretorius Z.A."/>
            <person name="Steffenson B.J."/>
            <person name="Schwessinger B."/>
            <person name="Dodds P.N."/>
            <person name="Figueroa M."/>
        </authorList>
    </citation>
    <scope>NUCLEOTIDE SEQUENCE [LARGE SCALE GENOMIC DNA]</scope>
    <source>
        <strain evidence="2">21-0</strain>
    </source>
</reference>
<organism evidence="2 3">
    <name type="scientific">Puccinia graminis f. sp. tritici</name>
    <dbReference type="NCBI Taxonomy" id="56615"/>
    <lineage>
        <taxon>Eukaryota</taxon>
        <taxon>Fungi</taxon>
        <taxon>Dikarya</taxon>
        <taxon>Basidiomycota</taxon>
        <taxon>Pucciniomycotina</taxon>
        <taxon>Pucciniomycetes</taxon>
        <taxon>Pucciniales</taxon>
        <taxon>Pucciniaceae</taxon>
        <taxon>Puccinia</taxon>
    </lineage>
</organism>
<dbReference type="AlphaFoldDB" id="A0A5B0R2D6"/>
<feature type="region of interest" description="Disordered" evidence="1">
    <location>
        <begin position="103"/>
        <end position="122"/>
    </location>
</feature>
<evidence type="ECO:0000313" key="2">
    <source>
        <dbReference type="EMBL" id="KAA1119732.1"/>
    </source>
</evidence>
<dbReference type="EMBL" id="VSWC01000001">
    <property type="protein sequence ID" value="KAA1119732.1"/>
    <property type="molecule type" value="Genomic_DNA"/>
</dbReference>